<sequence length="270" mass="30424">MEQTYRVEKTPCQGPEPEQSSSSYSTEAPSVPSSPKSSLLSCLSYSSSSETPPSTLYETASENTPSSAKAAYRPQPSSSVATIPGDLNPRQAHSPEDHYWDAPPEAVVDGLAAEAQRQNLIAMIHLQQIYTLDWLYDSDKSEGQDKETTGEDAEQVSVTSKARRRAEEVHTEEERREQIRERRVIFRAGLPTEPEALVSSFLTQVETTLMPEASVLSFPAQAETKLTTQTAGEVSRQVRRRMRYLTRLRKFFSRRSHERKNETRHNCTQQ</sequence>
<accession>A0ACC1PRH6</accession>
<comment type="caution">
    <text evidence="1">The sequence shown here is derived from an EMBL/GenBank/DDBJ whole genome shotgun (WGS) entry which is preliminary data.</text>
</comment>
<reference evidence="1" key="1">
    <citation type="submission" date="2022-10" db="EMBL/GenBank/DDBJ databases">
        <title>Genome Sequence of Xylaria curta.</title>
        <authorList>
            <person name="Buettner E."/>
        </authorList>
    </citation>
    <scope>NUCLEOTIDE SEQUENCE</scope>
    <source>
        <strain evidence="1">Babe10</strain>
    </source>
</reference>
<proteinExistence type="predicted"/>
<protein>
    <submittedName>
        <fullName evidence="1">Uncharacterized protein</fullName>
    </submittedName>
</protein>
<name>A0ACC1PRH6_9PEZI</name>
<keyword evidence="2" id="KW-1185">Reference proteome</keyword>
<gene>
    <name evidence="1" type="ORF">NUW58_g283</name>
</gene>
<dbReference type="EMBL" id="JAPDGR010000023">
    <property type="protein sequence ID" value="KAJ2998562.1"/>
    <property type="molecule type" value="Genomic_DNA"/>
</dbReference>
<evidence type="ECO:0000313" key="2">
    <source>
        <dbReference type="Proteomes" id="UP001143856"/>
    </source>
</evidence>
<evidence type="ECO:0000313" key="1">
    <source>
        <dbReference type="EMBL" id="KAJ2998562.1"/>
    </source>
</evidence>
<organism evidence="1 2">
    <name type="scientific">Xylaria curta</name>
    <dbReference type="NCBI Taxonomy" id="42375"/>
    <lineage>
        <taxon>Eukaryota</taxon>
        <taxon>Fungi</taxon>
        <taxon>Dikarya</taxon>
        <taxon>Ascomycota</taxon>
        <taxon>Pezizomycotina</taxon>
        <taxon>Sordariomycetes</taxon>
        <taxon>Xylariomycetidae</taxon>
        <taxon>Xylariales</taxon>
        <taxon>Xylariaceae</taxon>
        <taxon>Xylaria</taxon>
    </lineage>
</organism>
<dbReference type="Proteomes" id="UP001143856">
    <property type="component" value="Unassembled WGS sequence"/>
</dbReference>